<gene>
    <name evidence="2" type="ORF">J2X01_001174</name>
</gene>
<dbReference type="Pfam" id="PF01872">
    <property type="entry name" value="RibD_C"/>
    <property type="match status" value="1"/>
</dbReference>
<name>A0ABU1U9M9_9MICC</name>
<keyword evidence="3" id="KW-1185">Reference proteome</keyword>
<comment type="caution">
    <text evidence="2">The sequence shown here is derived from an EMBL/GenBank/DDBJ whole genome shotgun (WGS) entry which is preliminary data.</text>
</comment>
<evidence type="ECO:0000313" key="3">
    <source>
        <dbReference type="Proteomes" id="UP001252243"/>
    </source>
</evidence>
<reference evidence="2 3" key="1">
    <citation type="submission" date="2023-07" db="EMBL/GenBank/DDBJ databases">
        <title>Sorghum-associated microbial communities from plants grown in Nebraska, USA.</title>
        <authorList>
            <person name="Schachtman D."/>
        </authorList>
    </citation>
    <scope>NUCLEOTIDE SEQUENCE [LARGE SCALE GENOMIC DNA]</scope>
    <source>
        <strain evidence="2 3">BE167</strain>
    </source>
</reference>
<dbReference type="Proteomes" id="UP001252243">
    <property type="component" value="Unassembled WGS sequence"/>
</dbReference>
<dbReference type="RefSeq" id="WP_310051626.1">
    <property type="nucleotide sequence ID" value="NZ_JAVDVQ010000003.1"/>
</dbReference>
<protein>
    <submittedName>
        <fullName evidence="2">Dihydrofolate reductase</fullName>
    </submittedName>
</protein>
<evidence type="ECO:0000259" key="1">
    <source>
        <dbReference type="Pfam" id="PF01872"/>
    </source>
</evidence>
<evidence type="ECO:0000313" key="2">
    <source>
        <dbReference type="EMBL" id="MDR7081893.1"/>
    </source>
</evidence>
<organism evidence="2 3">
    <name type="scientific">Arthrobacter ginsengisoli</name>
    <dbReference type="NCBI Taxonomy" id="1356565"/>
    <lineage>
        <taxon>Bacteria</taxon>
        <taxon>Bacillati</taxon>
        <taxon>Actinomycetota</taxon>
        <taxon>Actinomycetes</taxon>
        <taxon>Micrococcales</taxon>
        <taxon>Micrococcaceae</taxon>
        <taxon>Arthrobacter</taxon>
    </lineage>
</organism>
<dbReference type="InterPro" id="IPR024072">
    <property type="entry name" value="DHFR-like_dom_sf"/>
</dbReference>
<dbReference type="InterPro" id="IPR002734">
    <property type="entry name" value="RibDG_C"/>
</dbReference>
<dbReference type="SUPFAM" id="SSF53597">
    <property type="entry name" value="Dihydrofolate reductase-like"/>
    <property type="match status" value="1"/>
</dbReference>
<dbReference type="Gene3D" id="3.40.430.10">
    <property type="entry name" value="Dihydrofolate Reductase, subunit A"/>
    <property type="match status" value="1"/>
</dbReference>
<dbReference type="EMBL" id="JAVDVQ010000003">
    <property type="protein sequence ID" value="MDR7081893.1"/>
    <property type="molecule type" value="Genomic_DNA"/>
</dbReference>
<accession>A0ABU1U9M9</accession>
<sequence length="211" mass="22329">MGQLVVQEFVTADGFAANTNNEFTAYEMLEGGSTEFDRNQLAWLDTVDAMVLGANTYRMFVDFWPTPASEREVIAPALNALRRFVFSRSLKNAPWGDLPAAAIESGDAVEAIRRIKLEVGGTIVLWGSLTLSEAFFAAGEVDAVRLVVMPIALGAGRGVFPAGQDPTLLSLRSAKTYDAGLVELDYAVRAGPPAAGPTSKGPAGDPAPASH</sequence>
<feature type="domain" description="Bacterial bifunctional deaminase-reductase C-terminal" evidence="1">
    <location>
        <begin position="4"/>
        <end position="181"/>
    </location>
</feature>
<proteinExistence type="predicted"/>